<gene>
    <name evidence="1" type="ORF">LCGC14_1183300</name>
</gene>
<evidence type="ECO:0008006" key="2">
    <source>
        <dbReference type="Google" id="ProtNLM"/>
    </source>
</evidence>
<dbReference type="AlphaFoldDB" id="A0A0F9LLK6"/>
<organism evidence="1">
    <name type="scientific">marine sediment metagenome</name>
    <dbReference type="NCBI Taxonomy" id="412755"/>
    <lineage>
        <taxon>unclassified sequences</taxon>
        <taxon>metagenomes</taxon>
        <taxon>ecological metagenomes</taxon>
    </lineage>
</organism>
<protein>
    <recommendedName>
        <fullName evidence="2">DNA polymerase III beta sliding clamp central domain-containing protein</fullName>
    </recommendedName>
</protein>
<name>A0A0F9LLK6_9ZZZZ</name>
<dbReference type="EMBL" id="LAZR01005947">
    <property type="protein sequence ID" value="KKM95914.1"/>
    <property type="molecule type" value="Genomic_DNA"/>
</dbReference>
<comment type="caution">
    <text evidence="1">The sequence shown here is derived from an EMBL/GenBank/DDBJ whole genome shotgun (WGS) entry which is preliminary data.</text>
</comment>
<accession>A0A0F9LLK6</accession>
<sequence length="238" mass="26433">MQITSEVLTFLKKVVRTAELVDIDNIIIETGCVRAIDDKKTVLIFQEDNIPILPFDSIGLNRTGVFTSRLQLAETRDNFTVDAILNTEGDQVISLTMKGAGMKIDYRCANPTTVKAPKKMLDTLKYRVPLNSEAVMLLQRAHVAMPQLSDIQVVTILSNKDGVSFELADSNNDVFSHTFTLSAENLVDGEPVLFANRYPVKTLLSLFKQNPEGFFDIGEKGILNVVVNDLNVFVLPQV</sequence>
<proteinExistence type="predicted"/>
<reference evidence="1" key="1">
    <citation type="journal article" date="2015" name="Nature">
        <title>Complex archaea that bridge the gap between prokaryotes and eukaryotes.</title>
        <authorList>
            <person name="Spang A."/>
            <person name="Saw J.H."/>
            <person name="Jorgensen S.L."/>
            <person name="Zaremba-Niedzwiedzka K."/>
            <person name="Martijn J."/>
            <person name="Lind A.E."/>
            <person name="van Eijk R."/>
            <person name="Schleper C."/>
            <person name="Guy L."/>
            <person name="Ettema T.J."/>
        </authorList>
    </citation>
    <scope>NUCLEOTIDE SEQUENCE</scope>
</reference>
<evidence type="ECO:0000313" key="1">
    <source>
        <dbReference type="EMBL" id="KKM95914.1"/>
    </source>
</evidence>
<dbReference type="Gene3D" id="3.70.10.10">
    <property type="match status" value="1"/>
</dbReference>